<comment type="caution">
    <text evidence="1">The sequence shown here is derived from an EMBL/GenBank/DDBJ whole genome shotgun (WGS) entry which is preliminary data.</text>
</comment>
<dbReference type="EMBL" id="CM051395">
    <property type="protein sequence ID" value="KAJ4724614.1"/>
    <property type="molecule type" value="Genomic_DNA"/>
</dbReference>
<evidence type="ECO:0000313" key="1">
    <source>
        <dbReference type="EMBL" id="KAJ4724614.1"/>
    </source>
</evidence>
<organism evidence="1 2">
    <name type="scientific">Melia azedarach</name>
    <name type="common">Chinaberry tree</name>
    <dbReference type="NCBI Taxonomy" id="155640"/>
    <lineage>
        <taxon>Eukaryota</taxon>
        <taxon>Viridiplantae</taxon>
        <taxon>Streptophyta</taxon>
        <taxon>Embryophyta</taxon>
        <taxon>Tracheophyta</taxon>
        <taxon>Spermatophyta</taxon>
        <taxon>Magnoliopsida</taxon>
        <taxon>eudicotyledons</taxon>
        <taxon>Gunneridae</taxon>
        <taxon>Pentapetalae</taxon>
        <taxon>rosids</taxon>
        <taxon>malvids</taxon>
        <taxon>Sapindales</taxon>
        <taxon>Meliaceae</taxon>
        <taxon>Melia</taxon>
    </lineage>
</organism>
<protein>
    <submittedName>
        <fullName evidence="1">Molybdopterin biosynthesis protein CNX1</fullName>
    </submittedName>
</protein>
<sequence length="669" mass="70839">MGGNEDCCGSKATMISSEEALKIVLRVAQRLPPVTMPLNEALGKVLAEDIRAPDPLPPYPASIKDGYAVVASDGPGEYPVITESRAGNDGVGVIVNPGTVAYVTTGGPIPDGADAVVQVEDTEQVKDTAVEGKRVKILKHTSKGVDIRPVGCDIEKDAIVLKSGERIGASEIGLLATAGVTMVKVYCAPTIGVLSTGDELVEPTTQCLNRGQIRDSNRAMILAAAMQQHCKVIDLGIARDDEGQLEKILDNTFSAGINILLTSGGVSMGDKDFVKPLLEKKGTLYFSKVCMKPGKPLIFAEINLKPAENTMVNKILAFGLPGNPVSCLVCFHLFVVPAIRYLSGWANPHLSRVQARLLQPVKTDRIRSEFHRAIIRWKANDGFGNPGFVAESTGHQMSSRLLSMKSANALLELPATGSVISAGSSVSAIVISDFGSTDDGNSVSSPILASTLQGNKPKEVTTDGSQDAEPRVAVLTVSDTVASGAGPDRSGPRAVTVVNSSSERLGGARVVVTDVVSDDVEKIKDVLRRWSDVDKMDLILTLGGTGFTPRDVTPEATKELIERETPGLLYVMMQESLKVTPFAMLSRSAAGIRGSTLIINMPGNPNAVGECMEALLPALKHALKQIKGDKREKHPQHVPHAQAAPADTWEHSYKIASGGDAEPACACSH</sequence>
<proteinExistence type="predicted"/>
<reference evidence="1 2" key="1">
    <citation type="journal article" date="2023" name="Science">
        <title>Complex scaffold remodeling in plant triterpene biosynthesis.</title>
        <authorList>
            <person name="De La Pena R."/>
            <person name="Hodgson H."/>
            <person name="Liu J.C."/>
            <person name="Stephenson M.J."/>
            <person name="Martin A.C."/>
            <person name="Owen C."/>
            <person name="Harkess A."/>
            <person name="Leebens-Mack J."/>
            <person name="Jimenez L.E."/>
            <person name="Osbourn A."/>
            <person name="Sattely E.S."/>
        </authorList>
    </citation>
    <scope>NUCLEOTIDE SEQUENCE [LARGE SCALE GENOMIC DNA]</scope>
    <source>
        <strain evidence="2">cv. JPN11</strain>
        <tissue evidence="1">Leaf</tissue>
    </source>
</reference>
<dbReference type="Proteomes" id="UP001164539">
    <property type="component" value="Chromosome 2"/>
</dbReference>
<evidence type="ECO:0000313" key="2">
    <source>
        <dbReference type="Proteomes" id="UP001164539"/>
    </source>
</evidence>
<keyword evidence="2" id="KW-1185">Reference proteome</keyword>
<name>A0ACC1YMK0_MELAZ</name>
<gene>
    <name evidence="1" type="ORF">OWV82_003582</name>
</gene>
<accession>A0ACC1YMK0</accession>